<evidence type="ECO:0000256" key="2">
    <source>
        <dbReference type="SAM" id="MobiDB-lite"/>
    </source>
</evidence>
<proteinExistence type="predicted"/>
<dbReference type="EMBL" id="MCGO01000040">
    <property type="protein sequence ID" value="ORY39296.1"/>
    <property type="molecule type" value="Genomic_DNA"/>
</dbReference>
<dbReference type="AlphaFoldDB" id="A0A1Y2BX20"/>
<keyword evidence="1" id="KW-0175">Coiled coil</keyword>
<accession>A0A1Y2BX20</accession>
<name>A0A1Y2BX20_9FUNG</name>
<evidence type="ECO:0000256" key="1">
    <source>
        <dbReference type="SAM" id="Coils"/>
    </source>
</evidence>
<organism evidence="3 4">
    <name type="scientific">Rhizoclosmatium globosum</name>
    <dbReference type="NCBI Taxonomy" id="329046"/>
    <lineage>
        <taxon>Eukaryota</taxon>
        <taxon>Fungi</taxon>
        <taxon>Fungi incertae sedis</taxon>
        <taxon>Chytridiomycota</taxon>
        <taxon>Chytridiomycota incertae sedis</taxon>
        <taxon>Chytridiomycetes</taxon>
        <taxon>Chytridiales</taxon>
        <taxon>Chytriomycetaceae</taxon>
        <taxon>Rhizoclosmatium</taxon>
    </lineage>
</organism>
<sequence length="318" mass="35255">MNDWSSEVDEPVPGGLVPPGSPRAIEQAAFTLKVTVAAARSASLKRSRLEEQNDSMEKKLIRIEAQNDHIIDQNDLASTIAVAALNYQLQTGRALRNFNETLKLAVASMPKPSLLSYNELCKSTSIATDMYAVARTNLFMTLPEAEDWIEEWLRGQVPVLFDMAIVAKVREVKQHASKILEMTGNAKEAINKRVKAKIAKLHDIPDSAQRNEFTTNPHVVAAKAHYLPNNISVVLIAKSSNFKTLVADCSHCPGQKTVTLNEHEASFVYAAMQCYFSAHSLSDSRPIKRYMEEYKNRPRGQGATALGSTTFPGNYFET</sequence>
<comment type="caution">
    <text evidence="3">The sequence shown here is derived from an EMBL/GenBank/DDBJ whole genome shotgun (WGS) entry which is preliminary data.</text>
</comment>
<keyword evidence="4" id="KW-1185">Reference proteome</keyword>
<feature type="region of interest" description="Disordered" evidence="2">
    <location>
        <begin position="298"/>
        <end position="318"/>
    </location>
</feature>
<evidence type="ECO:0000313" key="3">
    <source>
        <dbReference type="EMBL" id="ORY39296.1"/>
    </source>
</evidence>
<reference evidence="3 4" key="1">
    <citation type="submission" date="2016-07" db="EMBL/GenBank/DDBJ databases">
        <title>Pervasive Adenine N6-methylation of Active Genes in Fungi.</title>
        <authorList>
            <consortium name="DOE Joint Genome Institute"/>
            <person name="Mondo S.J."/>
            <person name="Dannebaum R.O."/>
            <person name="Kuo R.C."/>
            <person name="Labutti K."/>
            <person name="Haridas S."/>
            <person name="Kuo A."/>
            <person name="Salamov A."/>
            <person name="Ahrendt S.R."/>
            <person name="Lipzen A."/>
            <person name="Sullivan W."/>
            <person name="Andreopoulos W.B."/>
            <person name="Clum A."/>
            <person name="Lindquist E."/>
            <person name="Daum C."/>
            <person name="Ramamoorthy G.K."/>
            <person name="Gryganskyi A."/>
            <person name="Culley D."/>
            <person name="Magnuson J.K."/>
            <person name="James T.Y."/>
            <person name="O'Malley M.A."/>
            <person name="Stajich J.E."/>
            <person name="Spatafora J.W."/>
            <person name="Visel A."/>
            <person name="Grigoriev I.V."/>
        </authorList>
    </citation>
    <scope>NUCLEOTIDE SEQUENCE [LARGE SCALE GENOMIC DNA]</scope>
    <source>
        <strain evidence="3 4">JEL800</strain>
    </source>
</reference>
<dbReference type="Proteomes" id="UP000193642">
    <property type="component" value="Unassembled WGS sequence"/>
</dbReference>
<feature type="compositionally biased region" description="Acidic residues" evidence="2">
    <location>
        <begin position="1"/>
        <end position="10"/>
    </location>
</feature>
<gene>
    <name evidence="3" type="ORF">BCR33DRAFT_768661</name>
</gene>
<protein>
    <submittedName>
        <fullName evidence="3">Uncharacterized protein</fullName>
    </submittedName>
</protein>
<feature type="compositionally biased region" description="Polar residues" evidence="2">
    <location>
        <begin position="306"/>
        <end position="318"/>
    </location>
</feature>
<feature type="coiled-coil region" evidence="1">
    <location>
        <begin position="39"/>
        <end position="66"/>
    </location>
</feature>
<evidence type="ECO:0000313" key="4">
    <source>
        <dbReference type="Proteomes" id="UP000193642"/>
    </source>
</evidence>
<feature type="region of interest" description="Disordered" evidence="2">
    <location>
        <begin position="1"/>
        <end position="20"/>
    </location>
</feature>